<dbReference type="InterPro" id="IPR017939">
    <property type="entry name" value="G-Glutamylcylcotransferase"/>
</dbReference>
<feature type="binding site" evidence="4">
    <location>
        <begin position="18"/>
        <end position="23"/>
    </location>
    <ligand>
        <name>substrate</name>
    </ligand>
</feature>
<evidence type="ECO:0000256" key="3">
    <source>
        <dbReference type="PIRSR" id="PIRSR617939-1"/>
    </source>
</evidence>
<feature type="binding site" evidence="4">
    <location>
        <position position="142"/>
    </location>
    <ligand>
        <name>substrate</name>
    </ligand>
</feature>
<accession>L8GJE0</accession>
<evidence type="ECO:0000256" key="5">
    <source>
        <dbReference type="SAM" id="Phobius"/>
    </source>
</evidence>
<dbReference type="VEuPathDB" id="AmoebaDB:ACA1_098090"/>
<gene>
    <name evidence="6" type="ORF">ACA1_098090</name>
</gene>
<dbReference type="InterPro" id="IPR013024">
    <property type="entry name" value="GGCT-like"/>
</dbReference>
<sequence>MDKEADGQREGESTRVWYFAYGSNMSPITLGRRRLRPSESVAGVLVGYRLLFDHVGVPFFEPSFANIVPEKGCCVHGVLHSLTARHRVLASEGGGGYTEGYFPVEVEVATYDNRRIKALTLESSKGGRHAVDSPHTWPSKRYVGLLLDGAGHYRIDPDYVAEYITAQPVCRTSQVLRLVVIALMACIVVPIFVPYYVAMRLGASTRYFHVLAAHLKALVWGLHNVTPALTLVAFAVLAGGVCYSTFLLGSLIFTLIASFAAALGLPI</sequence>
<dbReference type="PANTHER" id="PTHR12935:SF0">
    <property type="entry name" value="GAMMA-GLUTAMYLCYCLOTRANSFERASE"/>
    <property type="match status" value="1"/>
</dbReference>
<dbReference type="GeneID" id="14913260"/>
<keyword evidence="7" id="KW-1185">Reference proteome</keyword>
<dbReference type="RefSeq" id="XP_004335125.1">
    <property type="nucleotide sequence ID" value="XM_004335077.1"/>
</dbReference>
<keyword evidence="5" id="KW-1133">Transmembrane helix</keyword>
<keyword evidence="2" id="KW-0456">Lyase</keyword>
<dbReference type="Proteomes" id="UP000011083">
    <property type="component" value="Unassembled WGS sequence"/>
</dbReference>
<dbReference type="PANTHER" id="PTHR12935">
    <property type="entry name" value="GAMMA-GLUTAMYLCYCLOTRANSFERASE"/>
    <property type="match status" value="1"/>
</dbReference>
<name>L8GJE0_ACACF</name>
<evidence type="ECO:0000256" key="4">
    <source>
        <dbReference type="PIRSR" id="PIRSR617939-2"/>
    </source>
</evidence>
<organism evidence="6 7">
    <name type="scientific">Acanthamoeba castellanii (strain ATCC 30010 / Neff)</name>
    <dbReference type="NCBI Taxonomy" id="1257118"/>
    <lineage>
        <taxon>Eukaryota</taxon>
        <taxon>Amoebozoa</taxon>
        <taxon>Discosea</taxon>
        <taxon>Longamoebia</taxon>
        <taxon>Centramoebida</taxon>
        <taxon>Acanthamoebidae</taxon>
        <taxon>Acanthamoeba</taxon>
    </lineage>
</organism>
<protein>
    <recommendedName>
        <fullName evidence="1">gamma-glutamylcyclotransferase</fullName>
        <ecNumber evidence="1">4.3.2.9</ecNumber>
    </recommendedName>
</protein>
<feature type="transmembrane region" description="Helical" evidence="5">
    <location>
        <begin position="175"/>
        <end position="197"/>
    </location>
</feature>
<dbReference type="EC" id="4.3.2.9" evidence="1"/>
<reference evidence="6 7" key="1">
    <citation type="journal article" date="2013" name="Genome Biol.">
        <title>Genome of Acanthamoeba castellanii highlights extensive lateral gene transfer and early evolution of tyrosine kinase signaling.</title>
        <authorList>
            <person name="Clarke M."/>
            <person name="Lohan A.J."/>
            <person name="Liu B."/>
            <person name="Lagkouvardos I."/>
            <person name="Roy S."/>
            <person name="Zafar N."/>
            <person name="Bertelli C."/>
            <person name="Schilde C."/>
            <person name="Kianianmomeni A."/>
            <person name="Burglin T.R."/>
            <person name="Frech C."/>
            <person name="Turcotte B."/>
            <person name="Kopec K.O."/>
            <person name="Synnott J.M."/>
            <person name="Choo C."/>
            <person name="Paponov I."/>
            <person name="Finkler A."/>
            <person name="Soon Heng Tan C."/>
            <person name="Hutchins A.P."/>
            <person name="Weinmeier T."/>
            <person name="Rattei T."/>
            <person name="Chu J.S."/>
            <person name="Gimenez G."/>
            <person name="Irimia M."/>
            <person name="Rigden D.J."/>
            <person name="Fitzpatrick D.A."/>
            <person name="Lorenzo-Morales J."/>
            <person name="Bateman A."/>
            <person name="Chiu C.H."/>
            <person name="Tang P."/>
            <person name="Hegemann P."/>
            <person name="Fromm H."/>
            <person name="Raoult D."/>
            <person name="Greub G."/>
            <person name="Miranda-Saavedra D."/>
            <person name="Chen N."/>
            <person name="Nash P."/>
            <person name="Ginger M.L."/>
            <person name="Horn M."/>
            <person name="Schaap P."/>
            <person name="Caler L."/>
            <person name="Loftus B."/>
        </authorList>
    </citation>
    <scope>NUCLEOTIDE SEQUENCE [LARGE SCALE GENOMIC DNA]</scope>
    <source>
        <strain evidence="6 7">Neff</strain>
    </source>
</reference>
<evidence type="ECO:0000256" key="2">
    <source>
        <dbReference type="ARBA" id="ARBA00023239"/>
    </source>
</evidence>
<dbReference type="EMBL" id="KB008103">
    <property type="protein sequence ID" value="ELR13112.1"/>
    <property type="molecule type" value="Genomic_DNA"/>
</dbReference>
<evidence type="ECO:0000313" key="6">
    <source>
        <dbReference type="EMBL" id="ELR13112.1"/>
    </source>
</evidence>
<feature type="transmembrane region" description="Helical" evidence="5">
    <location>
        <begin position="217"/>
        <end position="237"/>
    </location>
</feature>
<feature type="active site" description="Proton acceptor" evidence="3">
    <location>
        <position position="92"/>
    </location>
</feature>
<dbReference type="GO" id="GO:0003839">
    <property type="term" value="F:gamma-glutamylcyclotransferase activity"/>
    <property type="evidence" value="ECO:0007669"/>
    <property type="project" value="UniProtKB-EC"/>
</dbReference>
<keyword evidence="5" id="KW-0812">Transmembrane</keyword>
<dbReference type="Gene3D" id="3.10.490.10">
    <property type="entry name" value="Gamma-glutamyl cyclotransferase-like"/>
    <property type="match status" value="1"/>
</dbReference>
<dbReference type="InterPro" id="IPR036568">
    <property type="entry name" value="GGCT-like_sf"/>
</dbReference>
<dbReference type="OrthoDB" id="2017317at2759"/>
<dbReference type="OMA" id="HDTIWAG"/>
<proteinExistence type="predicted"/>
<evidence type="ECO:0000313" key="7">
    <source>
        <dbReference type="Proteomes" id="UP000011083"/>
    </source>
</evidence>
<dbReference type="KEGG" id="acan:ACA1_098090"/>
<evidence type="ECO:0000256" key="1">
    <source>
        <dbReference type="ARBA" id="ARBA00012346"/>
    </source>
</evidence>
<dbReference type="AlphaFoldDB" id="L8GJE0"/>
<dbReference type="CDD" id="cd06661">
    <property type="entry name" value="GGCT_like"/>
    <property type="match status" value="1"/>
</dbReference>
<feature type="transmembrane region" description="Helical" evidence="5">
    <location>
        <begin position="243"/>
        <end position="265"/>
    </location>
</feature>
<keyword evidence="5" id="KW-0472">Membrane</keyword>
<dbReference type="SUPFAM" id="SSF110857">
    <property type="entry name" value="Gamma-glutamyl cyclotransferase-like"/>
    <property type="match status" value="1"/>
</dbReference>